<dbReference type="AlphaFoldDB" id="A0A1G8LLZ3"/>
<reference evidence="9" key="1">
    <citation type="submission" date="2016-10" db="EMBL/GenBank/DDBJ databases">
        <authorList>
            <person name="Varghese N."/>
            <person name="Submissions S."/>
        </authorList>
    </citation>
    <scope>NUCLEOTIDE SEQUENCE [LARGE SCALE GENOMIC DNA]</scope>
    <source>
        <strain evidence="9">DSM 15363</strain>
    </source>
</reference>
<accession>A0A1G8LLZ3</accession>
<evidence type="ECO:0000259" key="7">
    <source>
        <dbReference type="Pfam" id="PF14322"/>
    </source>
</evidence>
<dbReference type="InterPro" id="IPR033985">
    <property type="entry name" value="SusD-like_N"/>
</dbReference>
<dbReference type="STRING" id="262004.SAMN04489796_11319"/>
<dbReference type="Proteomes" id="UP000199492">
    <property type="component" value="Unassembled WGS sequence"/>
</dbReference>
<dbReference type="CDD" id="cd08977">
    <property type="entry name" value="SusD"/>
    <property type="match status" value="1"/>
</dbReference>
<comment type="similarity">
    <text evidence="2">Belongs to the SusD family.</text>
</comment>
<keyword evidence="5" id="KW-0998">Cell outer membrane</keyword>
<dbReference type="Pfam" id="PF14322">
    <property type="entry name" value="SusD-like_3"/>
    <property type="match status" value="1"/>
</dbReference>
<dbReference type="SUPFAM" id="SSF48452">
    <property type="entry name" value="TPR-like"/>
    <property type="match status" value="1"/>
</dbReference>
<dbReference type="InterPro" id="IPR012944">
    <property type="entry name" value="SusD_RagB_dom"/>
</dbReference>
<dbReference type="RefSeq" id="WP_092470990.1">
    <property type="nucleotide sequence ID" value="NZ_FNCZ01000013.1"/>
</dbReference>
<dbReference type="Pfam" id="PF07980">
    <property type="entry name" value="SusD_RagB"/>
    <property type="match status" value="1"/>
</dbReference>
<feature type="domain" description="SusD-like N-terminal" evidence="7">
    <location>
        <begin position="20"/>
        <end position="216"/>
    </location>
</feature>
<keyword evidence="9" id="KW-1185">Reference proteome</keyword>
<dbReference type="PROSITE" id="PS51257">
    <property type="entry name" value="PROKAR_LIPOPROTEIN"/>
    <property type="match status" value="1"/>
</dbReference>
<evidence type="ECO:0000256" key="1">
    <source>
        <dbReference type="ARBA" id="ARBA00004442"/>
    </source>
</evidence>
<keyword evidence="4" id="KW-0472">Membrane</keyword>
<keyword evidence="3" id="KW-0732">Signal</keyword>
<gene>
    <name evidence="8" type="ORF">SAMN04489796_11319</name>
</gene>
<evidence type="ECO:0000256" key="2">
    <source>
        <dbReference type="ARBA" id="ARBA00006275"/>
    </source>
</evidence>
<dbReference type="GO" id="GO:0009279">
    <property type="term" value="C:cell outer membrane"/>
    <property type="evidence" value="ECO:0007669"/>
    <property type="project" value="UniProtKB-SubCell"/>
</dbReference>
<name>A0A1G8LLZ3_9FLAO</name>
<organism evidence="8 9">
    <name type="scientific">Winogradskyella thalassocola</name>
    <dbReference type="NCBI Taxonomy" id="262004"/>
    <lineage>
        <taxon>Bacteria</taxon>
        <taxon>Pseudomonadati</taxon>
        <taxon>Bacteroidota</taxon>
        <taxon>Flavobacteriia</taxon>
        <taxon>Flavobacteriales</taxon>
        <taxon>Flavobacteriaceae</taxon>
        <taxon>Winogradskyella</taxon>
    </lineage>
</organism>
<dbReference type="Gene3D" id="1.25.40.390">
    <property type="match status" value="1"/>
</dbReference>
<feature type="domain" description="RagB/SusD" evidence="6">
    <location>
        <begin position="323"/>
        <end position="402"/>
    </location>
</feature>
<sequence>MKKIIYITLILVTALSCEVLEVKPQNSVPAEDAFKTKDDIDKGILGAYASFQSLSYYGRTFGIFSDLASDNLSHPVDATATEYAEVDNNSILPENGSVDGIWSLAYDGINVANNVIVKVPSIADMSDQEKNAALAELYFIRALNHFNLLNYFGGVPIKVTPTVGTGNLDVPRNTEEEVYSQIINDLMFASDYLPASSNKVRTSKYAAKALLAKVYLYKKDYPHAKTLASEVIAEGGYTLLPNYNDIFADDESAESIFEISFSQLERNRISEYNFPTSLNGRREVEPSQNLLDAYEANDERFEASIAFEGDKAYAIKYDDLSLGADNFIVLRLADMYLVRAEAEANLPSPDVSAVQSDINDIRLRANLQPTSESGITQLQRLIEKERRIEFAFEGQRWFDLVRTDRAIAVLPNVNGTNQTLFPIPSDEIQTNNDPGMVQNPGY</sequence>
<dbReference type="EMBL" id="FNCZ01000013">
    <property type="protein sequence ID" value="SDI56731.1"/>
    <property type="molecule type" value="Genomic_DNA"/>
</dbReference>
<evidence type="ECO:0000256" key="4">
    <source>
        <dbReference type="ARBA" id="ARBA00023136"/>
    </source>
</evidence>
<evidence type="ECO:0000313" key="8">
    <source>
        <dbReference type="EMBL" id="SDI56731.1"/>
    </source>
</evidence>
<dbReference type="OrthoDB" id="5694214at2"/>
<evidence type="ECO:0000256" key="3">
    <source>
        <dbReference type="ARBA" id="ARBA00022729"/>
    </source>
</evidence>
<dbReference type="InterPro" id="IPR011990">
    <property type="entry name" value="TPR-like_helical_dom_sf"/>
</dbReference>
<protein>
    <submittedName>
        <fullName evidence="8">SusD family protein</fullName>
    </submittedName>
</protein>
<comment type="subcellular location">
    <subcellularLocation>
        <location evidence="1">Cell outer membrane</location>
    </subcellularLocation>
</comment>
<proteinExistence type="inferred from homology"/>
<evidence type="ECO:0000313" key="9">
    <source>
        <dbReference type="Proteomes" id="UP000199492"/>
    </source>
</evidence>
<evidence type="ECO:0000256" key="5">
    <source>
        <dbReference type="ARBA" id="ARBA00023237"/>
    </source>
</evidence>
<evidence type="ECO:0000259" key="6">
    <source>
        <dbReference type="Pfam" id="PF07980"/>
    </source>
</evidence>